<proteinExistence type="predicted"/>
<feature type="disulfide bond" evidence="6">
    <location>
        <begin position="69"/>
        <end position="79"/>
    </location>
</feature>
<feature type="disulfide bond" evidence="6">
    <location>
        <begin position="90"/>
        <end position="99"/>
    </location>
</feature>
<evidence type="ECO:0000256" key="5">
    <source>
        <dbReference type="ARBA" id="ARBA00023180"/>
    </source>
</evidence>
<dbReference type="Proteomes" id="UP000472263">
    <property type="component" value="Chromosome 12"/>
</dbReference>
<dbReference type="SUPFAM" id="SSF57196">
    <property type="entry name" value="EGF/Laminin"/>
    <property type="match status" value="5"/>
</dbReference>
<evidence type="ECO:0000313" key="9">
    <source>
        <dbReference type="Proteomes" id="UP000472263"/>
    </source>
</evidence>
<dbReference type="InterPro" id="IPR001881">
    <property type="entry name" value="EGF-like_Ca-bd_dom"/>
</dbReference>
<feature type="domain" description="EGF-like" evidence="7">
    <location>
        <begin position="257"/>
        <end position="292"/>
    </location>
</feature>
<evidence type="ECO:0000259" key="7">
    <source>
        <dbReference type="PROSITE" id="PS50026"/>
    </source>
</evidence>
<feature type="disulfide bond" evidence="6">
    <location>
        <begin position="128"/>
        <end position="137"/>
    </location>
</feature>
<dbReference type="PANTHER" id="PTHR45836">
    <property type="entry name" value="SLIT HOMOLOG"/>
    <property type="match status" value="1"/>
</dbReference>
<dbReference type="SMART" id="SM00181">
    <property type="entry name" value="EGF"/>
    <property type="match status" value="5"/>
</dbReference>
<dbReference type="InterPro" id="IPR051355">
    <property type="entry name" value="Notch/Slit_guidance"/>
</dbReference>
<organism evidence="8 9">
    <name type="scientific">Myripristis murdjan</name>
    <name type="common">pinecone soldierfish</name>
    <dbReference type="NCBI Taxonomy" id="586833"/>
    <lineage>
        <taxon>Eukaryota</taxon>
        <taxon>Metazoa</taxon>
        <taxon>Chordata</taxon>
        <taxon>Craniata</taxon>
        <taxon>Vertebrata</taxon>
        <taxon>Euteleostomi</taxon>
        <taxon>Actinopterygii</taxon>
        <taxon>Neopterygii</taxon>
        <taxon>Teleostei</taxon>
        <taxon>Neoteleostei</taxon>
        <taxon>Acanthomorphata</taxon>
        <taxon>Holocentriformes</taxon>
        <taxon>Holocentridae</taxon>
        <taxon>Myripristis</taxon>
    </lineage>
</organism>
<keyword evidence="1 6" id="KW-0245">EGF-like domain</keyword>
<reference evidence="8" key="2">
    <citation type="submission" date="2025-08" db="UniProtKB">
        <authorList>
            <consortium name="Ensembl"/>
        </authorList>
    </citation>
    <scope>IDENTIFICATION</scope>
</reference>
<feature type="disulfide bond" evidence="6">
    <location>
        <begin position="261"/>
        <end position="271"/>
    </location>
</feature>
<dbReference type="GeneTree" id="ENSGT00940000157157"/>
<keyword evidence="5" id="KW-0325">Glycoprotein</keyword>
<dbReference type="GO" id="GO:0007411">
    <property type="term" value="P:axon guidance"/>
    <property type="evidence" value="ECO:0007669"/>
    <property type="project" value="TreeGrafter"/>
</dbReference>
<feature type="domain" description="EGF-like" evidence="7">
    <location>
        <begin position="219"/>
        <end position="255"/>
    </location>
</feature>
<reference evidence="8" key="1">
    <citation type="submission" date="2019-06" db="EMBL/GenBank/DDBJ databases">
        <authorList>
            <consortium name="Wellcome Sanger Institute Data Sharing"/>
        </authorList>
    </citation>
    <scope>NUCLEOTIDE SEQUENCE [LARGE SCALE GENOMIC DNA]</scope>
</reference>
<reference evidence="8" key="3">
    <citation type="submission" date="2025-09" db="UniProtKB">
        <authorList>
            <consortium name="Ensembl"/>
        </authorList>
    </citation>
    <scope>IDENTIFICATION</scope>
</reference>
<keyword evidence="3" id="KW-0677">Repeat</keyword>
<dbReference type="SMART" id="SM00179">
    <property type="entry name" value="EGF_CA"/>
    <property type="match status" value="5"/>
</dbReference>
<name>A0A667WCI4_9TELE</name>
<keyword evidence="9" id="KW-1185">Reference proteome</keyword>
<dbReference type="PRINTS" id="PR00010">
    <property type="entry name" value="EGFBLOOD"/>
</dbReference>
<dbReference type="PROSITE" id="PS01186">
    <property type="entry name" value="EGF_2"/>
    <property type="match status" value="3"/>
</dbReference>
<feature type="disulfide bond" evidence="6">
    <location>
        <begin position="282"/>
        <end position="291"/>
    </location>
</feature>
<evidence type="ECO:0000256" key="2">
    <source>
        <dbReference type="ARBA" id="ARBA00022729"/>
    </source>
</evidence>
<dbReference type="Ensembl" id="ENSMMDT00005002454.1">
    <property type="protein sequence ID" value="ENSMMDP00005002415.1"/>
    <property type="gene ID" value="ENSMMDG00005001340.1"/>
</dbReference>
<dbReference type="FunFam" id="2.10.25.10:FF:000031">
    <property type="entry name" value="neurogenic locus notch homolog protein 3"/>
    <property type="match status" value="2"/>
</dbReference>
<comment type="caution">
    <text evidence="6">Lacks conserved residue(s) required for the propagation of feature annotation.</text>
</comment>
<dbReference type="InParanoid" id="A0A667WCI4"/>
<feature type="domain" description="EGF-like" evidence="7">
    <location>
        <begin position="65"/>
        <end position="100"/>
    </location>
</feature>
<dbReference type="FunFam" id="2.10.25.10:FF:000004">
    <property type="entry name" value="Neurogenic locus notch 1"/>
    <property type="match status" value="2"/>
</dbReference>
<feature type="domain" description="EGF-like" evidence="7">
    <location>
        <begin position="102"/>
        <end position="138"/>
    </location>
</feature>
<dbReference type="InterPro" id="IPR000742">
    <property type="entry name" value="EGF"/>
</dbReference>
<dbReference type="PROSITE" id="PS01187">
    <property type="entry name" value="EGF_CA"/>
    <property type="match status" value="3"/>
</dbReference>
<dbReference type="InterPro" id="IPR018097">
    <property type="entry name" value="EGF_Ca-bd_CS"/>
</dbReference>
<dbReference type="GO" id="GO:0005509">
    <property type="term" value="F:calcium ion binding"/>
    <property type="evidence" value="ECO:0007669"/>
    <property type="project" value="InterPro"/>
</dbReference>
<evidence type="ECO:0000256" key="1">
    <source>
        <dbReference type="ARBA" id="ARBA00022536"/>
    </source>
</evidence>
<feature type="domain" description="EGF-like" evidence="7">
    <location>
        <begin position="140"/>
        <end position="175"/>
    </location>
</feature>
<dbReference type="GO" id="GO:0007219">
    <property type="term" value="P:Notch signaling pathway"/>
    <property type="evidence" value="ECO:0007669"/>
    <property type="project" value="TreeGrafter"/>
</dbReference>
<dbReference type="GO" id="GO:0005886">
    <property type="term" value="C:plasma membrane"/>
    <property type="evidence" value="ECO:0007669"/>
    <property type="project" value="TreeGrafter"/>
</dbReference>
<dbReference type="Pfam" id="PF00008">
    <property type="entry name" value="EGF"/>
    <property type="match status" value="5"/>
</dbReference>
<dbReference type="Gene3D" id="2.10.25.10">
    <property type="entry name" value="Laminin"/>
    <property type="match status" value="5"/>
</dbReference>
<dbReference type="CDD" id="cd00054">
    <property type="entry name" value="EGF_CA"/>
    <property type="match status" value="4"/>
</dbReference>
<accession>A0A667WCI4</accession>
<dbReference type="GO" id="GO:0009986">
    <property type="term" value="C:cell surface"/>
    <property type="evidence" value="ECO:0007669"/>
    <property type="project" value="TreeGrafter"/>
</dbReference>
<keyword evidence="4 6" id="KW-1015">Disulfide bond</keyword>
<keyword evidence="2" id="KW-0732">Signal</keyword>
<evidence type="ECO:0000256" key="3">
    <source>
        <dbReference type="ARBA" id="ARBA00022737"/>
    </source>
</evidence>
<feature type="disulfide bond" evidence="6">
    <location>
        <begin position="245"/>
        <end position="254"/>
    </location>
</feature>
<feature type="disulfide bond" evidence="6">
    <location>
        <begin position="144"/>
        <end position="154"/>
    </location>
</feature>
<dbReference type="InterPro" id="IPR000152">
    <property type="entry name" value="EGF-type_Asp/Asn_hydroxyl_site"/>
</dbReference>
<dbReference type="PROSITE" id="PS00022">
    <property type="entry name" value="EGF_1"/>
    <property type="match status" value="3"/>
</dbReference>
<protein>
    <recommendedName>
        <fullName evidence="7">EGF-like domain-containing protein</fullName>
    </recommendedName>
</protein>
<sequence>MVLTSTPVNARKVHQITVLTDLFIFTNVIDTVYCFFSMVGNTHCSSHMVALSPFAGYTGQHCETDINECYSDPCHYGTCKDGLASFTCYCRPGYTGRLCETNINECLSQPCKNGGTCQDRENTYICACPKGTAGFNCEVNLDDCKSKPCDYGKCIDKINGYECACEPGYTGERWVGFTGAGDGPLSTGREVQRGMFSRWIPNCSDGGSCRLSGAMCNINIDECAINPCHNGGTCIDGINSFTCLCPEGYNDATCLSQVDECGSNPCIHGRCHDLINGYKCFCDSGWSGPNCDINNNESACLLCRDNSVCVLE</sequence>
<dbReference type="PROSITE" id="PS50026">
    <property type="entry name" value="EGF_3"/>
    <property type="match status" value="5"/>
</dbReference>
<evidence type="ECO:0000256" key="6">
    <source>
        <dbReference type="PROSITE-ProRule" id="PRU00076"/>
    </source>
</evidence>
<dbReference type="AlphaFoldDB" id="A0A667WCI4"/>
<dbReference type="PROSITE" id="PS00010">
    <property type="entry name" value="ASX_HYDROXYL"/>
    <property type="match status" value="5"/>
</dbReference>
<evidence type="ECO:0000313" key="8">
    <source>
        <dbReference type="Ensembl" id="ENSMMDP00005002415.1"/>
    </source>
</evidence>
<dbReference type="PANTHER" id="PTHR45836:SF23">
    <property type="entry name" value="NEUROGENIC LOCUS NOTCH HOMOLOG PROTEIN 1"/>
    <property type="match status" value="1"/>
</dbReference>
<dbReference type="FunFam" id="2.10.25.10:FF:000279">
    <property type="entry name" value="Neurogenic locus notch 1"/>
    <property type="match status" value="1"/>
</dbReference>
<dbReference type="GO" id="GO:0043235">
    <property type="term" value="C:receptor complex"/>
    <property type="evidence" value="ECO:0007669"/>
    <property type="project" value="TreeGrafter"/>
</dbReference>
<evidence type="ECO:0000256" key="4">
    <source>
        <dbReference type="ARBA" id="ARBA00023157"/>
    </source>
</evidence>